<feature type="non-terminal residue" evidence="1">
    <location>
        <position position="261"/>
    </location>
</feature>
<keyword evidence="2" id="KW-1185">Reference proteome</keyword>
<evidence type="ECO:0000313" key="1">
    <source>
        <dbReference type="EMBL" id="KAH7907091.1"/>
    </source>
</evidence>
<comment type="caution">
    <text evidence="1">The sequence shown here is derived from an EMBL/GenBank/DDBJ whole genome shotgun (WGS) entry which is preliminary data.</text>
</comment>
<organism evidence="1 2">
    <name type="scientific">Hygrophoropsis aurantiaca</name>
    <dbReference type="NCBI Taxonomy" id="72124"/>
    <lineage>
        <taxon>Eukaryota</taxon>
        <taxon>Fungi</taxon>
        <taxon>Dikarya</taxon>
        <taxon>Basidiomycota</taxon>
        <taxon>Agaricomycotina</taxon>
        <taxon>Agaricomycetes</taxon>
        <taxon>Agaricomycetidae</taxon>
        <taxon>Boletales</taxon>
        <taxon>Coniophorineae</taxon>
        <taxon>Hygrophoropsidaceae</taxon>
        <taxon>Hygrophoropsis</taxon>
    </lineage>
</organism>
<evidence type="ECO:0000313" key="2">
    <source>
        <dbReference type="Proteomes" id="UP000790377"/>
    </source>
</evidence>
<protein>
    <submittedName>
        <fullName evidence="1">Uncharacterized protein</fullName>
    </submittedName>
</protein>
<reference evidence="1" key="1">
    <citation type="journal article" date="2021" name="New Phytol.">
        <title>Evolutionary innovations through gain and loss of genes in the ectomycorrhizal Boletales.</title>
        <authorList>
            <person name="Wu G."/>
            <person name="Miyauchi S."/>
            <person name="Morin E."/>
            <person name="Kuo A."/>
            <person name="Drula E."/>
            <person name="Varga T."/>
            <person name="Kohler A."/>
            <person name="Feng B."/>
            <person name="Cao Y."/>
            <person name="Lipzen A."/>
            <person name="Daum C."/>
            <person name="Hundley H."/>
            <person name="Pangilinan J."/>
            <person name="Johnson J."/>
            <person name="Barry K."/>
            <person name="LaButti K."/>
            <person name="Ng V."/>
            <person name="Ahrendt S."/>
            <person name="Min B."/>
            <person name="Choi I.G."/>
            <person name="Park H."/>
            <person name="Plett J.M."/>
            <person name="Magnuson J."/>
            <person name="Spatafora J.W."/>
            <person name="Nagy L.G."/>
            <person name="Henrissat B."/>
            <person name="Grigoriev I.V."/>
            <person name="Yang Z.L."/>
            <person name="Xu J."/>
            <person name="Martin F.M."/>
        </authorList>
    </citation>
    <scope>NUCLEOTIDE SEQUENCE</scope>
    <source>
        <strain evidence="1">ATCC 28755</strain>
    </source>
</reference>
<name>A0ACB8A1R9_9AGAM</name>
<dbReference type="EMBL" id="MU267940">
    <property type="protein sequence ID" value="KAH7907091.1"/>
    <property type="molecule type" value="Genomic_DNA"/>
</dbReference>
<gene>
    <name evidence="1" type="ORF">BJ138DRAFT_1216116</name>
</gene>
<sequence>MAFYLHTDYDWLAIAPGGDPGDADTDNPSEPALSEERTNAFWDVFGALWSTNPNPRAPDADAPLRHGVVPDVGIGIDYQRSVLINPPVRHAQKEEADTAHDMLEDLNDTILADAGTTSALQHAIEYLSRRQQEDRRQSYGDLAAKQVTIDSRAEKMADKDLAIMDLHRTALATTLRHDEVLSTMHDEAAAKQRAIDELKSELDESAKERAQQQLELIALRREVSQLKDANSELTSVNSALKTDLDKLADAVAQMFPGSNDE</sequence>
<dbReference type="Proteomes" id="UP000790377">
    <property type="component" value="Unassembled WGS sequence"/>
</dbReference>
<proteinExistence type="predicted"/>
<accession>A0ACB8A1R9</accession>